<evidence type="ECO:0000256" key="2">
    <source>
        <dbReference type="ARBA" id="ARBA00022475"/>
    </source>
</evidence>
<evidence type="ECO:0000256" key="6">
    <source>
        <dbReference type="SAM" id="Phobius"/>
    </source>
</evidence>
<dbReference type="InterPro" id="IPR052159">
    <property type="entry name" value="Competence_DNA_uptake"/>
</dbReference>
<keyword evidence="4 6" id="KW-1133">Transmembrane helix</keyword>
<dbReference type="PANTHER" id="PTHR30619">
    <property type="entry name" value="DNA INTERNALIZATION/COMPETENCE PROTEIN COMEC/REC2"/>
    <property type="match status" value="1"/>
</dbReference>
<keyword evidence="5 6" id="KW-0472">Membrane</keyword>
<protein>
    <recommendedName>
        <fullName evidence="11">ComEC/Rec2-related protein domain-containing protein</fullName>
    </recommendedName>
</protein>
<feature type="transmembrane region" description="Helical" evidence="6">
    <location>
        <begin position="351"/>
        <end position="370"/>
    </location>
</feature>
<organism evidence="9 10">
    <name type="scientific">Candidatus Taylorbacteria bacterium RIFCSPHIGHO2_02_FULL_45_35</name>
    <dbReference type="NCBI Taxonomy" id="1802311"/>
    <lineage>
        <taxon>Bacteria</taxon>
        <taxon>Candidatus Tayloriibacteriota</taxon>
    </lineage>
</organism>
<feature type="transmembrane region" description="Helical" evidence="6">
    <location>
        <begin position="327"/>
        <end position="345"/>
    </location>
</feature>
<evidence type="ECO:0000256" key="4">
    <source>
        <dbReference type="ARBA" id="ARBA00022989"/>
    </source>
</evidence>
<reference evidence="9 10" key="1">
    <citation type="journal article" date="2016" name="Nat. Commun.">
        <title>Thousands of microbial genomes shed light on interconnected biogeochemical processes in an aquifer system.</title>
        <authorList>
            <person name="Anantharaman K."/>
            <person name="Brown C.T."/>
            <person name="Hug L.A."/>
            <person name="Sharon I."/>
            <person name="Castelle C.J."/>
            <person name="Probst A.J."/>
            <person name="Thomas B.C."/>
            <person name="Singh A."/>
            <person name="Wilkins M.J."/>
            <person name="Karaoz U."/>
            <person name="Brodie E.L."/>
            <person name="Williams K.H."/>
            <person name="Hubbard S.S."/>
            <person name="Banfield J.F."/>
        </authorList>
    </citation>
    <scope>NUCLEOTIDE SEQUENCE [LARGE SCALE GENOMIC DNA]</scope>
</reference>
<keyword evidence="3 6" id="KW-0812">Transmembrane</keyword>
<dbReference type="Proteomes" id="UP000177943">
    <property type="component" value="Unassembled WGS sequence"/>
</dbReference>
<feature type="transmembrane region" description="Helical" evidence="6">
    <location>
        <begin position="475"/>
        <end position="493"/>
    </location>
</feature>
<gene>
    <name evidence="9" type="ORF">A3D56_01630</name>
</gene>
<keyword evidence="2" id="KW-1003">Cell membrane</keyword>
<name>A0A1G2MPH2_9BACT</name>
<feature type="transmembrane region" description="Helical" evidence="6">
    <location>
        <begin position="407"/>
        <end position="432"/>
    </location>
</feature>
<feature type="transmembrane region" description="Helical" evidence="6">
    <location>
        <begin position="54"/>
        <end position="72"/>
    </location>
</feature>
<proteinExistence type="predicted"/>
<sequence length="498" mass="55371">MAERIFYIVIGSFVLGVTTGSFVLVPESAFLFFILLGFVIFLYFLFLLRHGGEWRIVLCISLLFFSFGAGLWRISFFHEASKNESVAKLFNRSVAIEGVVSGEPDRRETSLRFVVRTDFRMEGQEEVPFKATILVVTDPYQIISYGDLVRVSGLFQKPTNFDTENGRQFDYVSYLAKDGICCQFFRPEISVVASGKGNVVLSFLYDIKNMFVGSISRILSEPEGSLLSGIILGAKHGLPQTLLDAFKTAGVIHIVVLSGYNITLVAAGFSKLFSFLSRRFRFIVPLLAILGFTLMTGASATAVRASLMAALVIFAKTIGRNYDMSRALLVAGTLMILHNPAILVFDPSFQLSVLATLALIYLSPVISQKLLFIPERFGFREIVSSTVSTQIFVLPFLMWMTGQVSLIALPVNFLILVIIPMTMFFGFAAGFLGIISHTLALPVAFVSYLFLHYIVKVVEIASKIPFASVHFISPHFYAVIIAYVILVFLIWRINRSLA</sequence>
<dbReference type="Pfam" id="PF13567">
    <property type="entry name" value="DUF4131"/>
    <property type="match status" value="1"/>
</dbReference>
<evidence type="ECO:0000313" key="9">
    <source>
        <dbReference type="EMBL" id="OHA25785.1"/>
    </source>
</evidence>
<evidence type="ECO:0000313" key="10">
    <source>
        <dbReference type="Proteomes" id="UP000177943"/>
    </source>
</evidence>
<evidence type="ECO:0000256" key="3">
    <source>
        <dbReference type="ARBA" id="ARBA00022692"/>
    </source>
</evidence>
<comment type="subcellular location">
    <subcellularLocation>
        <location evidence="1">Cell membrane</location>
        <topology evidence="1">Multi-pass membrane protein</topology>
    </subcellularLocation>
</comment>
<dbReference type="InterPro" id="IPR004477">
    <property type="entry name" value="ComEC_N"/>
</dbReference>
<dbReference type="NCBIfam" id="TIGR00360">
    <property type="entry name" value="ComEC_N-term"/>
    <property type="match status" value="1"/>
</dbReference>
<comment type="caution">
    <text evidence="9">The sequence shown here is derived from an EMBL/GenBank/DDBJ whole genome shotgun (WGS) entry which is preliminary data.</text>
</comment>
<evidence type="ECO:0000259" key="8">
    <source>
        <dbReference type="Pfam" id="PF13567"/>
    </source>
</evidence>
<evidence type="ECO:0000256" key="5">
    <source>
        <dbReference type="ARBA" id="ARBA00023136"/>
    </source>
</evidence>
<feature type="transmembrane region" description="Helical" evidence="6">
    <location>
        <begin position="30"/>
        <end position="48"/>
    </location>
</feature>
<feature type="domain" description="ComEC/Rec2-related protein" evidence="7">
    <location>
        <begin position="230"/>
        <end position="494"/>
    </location>
</feature>
<feature type="domain" description="DUF4131" evidence="8">
    <location>
        <begin position="31"/>
        <end position="190"/>
    </location>
</feature>
<evidence type="ECO:0000256" key="1">
    <source>
        <dbReference type="ARBA" id="ARBA00004651"/>
    </source>
</evidence>
<dbReference type="EMBL" id="MHRP01000044">
    <property type="protein sequence ID" value="OHA25785.1"/>
    <property type="molecule type" value="Genomic_DNA"/>
</dbReference>
<evidence type="ECO:0000259" key="7">
    <source>
        <dbReference type="Pfam" id="PF03772"/>
    </source>
</evidence>
<feature type="transmembrane region" description="Helical" evidence="6">
    <location>
        <begin position="282"/>
        <end position="315"/>
    </location>
</feature>
<dbReference type="Pfam" id="PF03772">
    <property type="entry name" value="Competence"/>
    <property type="match status" value="1"/>
</dbReference>
<feature type="transmembrane region" description="Helical" evidence="6">
    <location>
        <begin position="250"/>
        <end position="270"/>
    </location>
</feature>
<feature type="transmembrane region" description="Helical" evidence="6">
    <location>
        <begin position="6"/>
        <end position="25"/>
    </location>
</feature>
<dbReference type="GO" id="GO:0005886">
    <property type="term" value="C:plasma membrane"/>
    <property type="evidence" value="ECO:0007669"/>
    <property type="project" value="UniProtKB-SubCell"/>
</dbReference>
<dbReference type="InterPro" id="IPR025405">
    <property type="entry name" value="DUF4131"/>
</dbReference>
<dbReference type="PANTHER" id="PTHR30619:SF7">
    <property type="entry name" value="BETA-LACTAMASE DOMAIN PROTEIN"/>
    <property type="match status" value="1"/>
</dbReference>
<evidence type="ECO:0008006" key="11">
    <source>
        <dbReference type="Google" id="ProtNLM"/>
    </source>
</evidence>
<accession>A0A1G2MPH2</accession>
<dbReference type="AlphaFoldDB" id="A0A1G2MPH2"/>